<dbReference type="Pfam" id="PF13414">
    <property type="entry name" value="TPR_11"/>
    <property type="match status" value="1"/>
</dbReference>
<evidence type="ECO:0000256" key="1">
    <source>
        <dbReference type="ARBA" id="ARBA00022679"/>
    </source>
</evidence>
<dbReference type="InterPro" id="IPR026634">
    <property type="entry name" value="TPST-like"/>
</dbReference>
<sequence length="533" mass="59275">MAADRPHPPLDRTAGLSAAARRLLDEAGKALSRSDPDAAERSLTGVLAMAPSAAEAYRLLGVANQMRGDHATAVTHLRRSLALGSHDAITMMGLGISLHESGDADEAIASLRQACTLAPDMASAWYNLGKALKVQLRREEACEALQQALAVDGAHTLARISLADAMVGLGRIADAVTEYREVVRRHPEHADAWYALANLKTEPLSSDDTIRLQRAFRKPNVPADARVSLGFALAKALEDQAQYAEAFDVLREANALKRRQVHWNAAVERAYVDAIMAAFDRPLPTPMDPELGNEVIFIASLPRSGSTLIEQILASHPKVEGADEIVDLPQVLEAESKRRKQPFPNWVANATADDWARLGREYLARTARWREQRPLFTDKNMLNWEHVGALLAMLPGARIVNCHRDAVETCFACYRQLFSNGSHFSYDLDDMASYYKDFARLSRYWQQHYPGQILDFSYEALLADPETQTRRLLDFCNLPFDPACLNFHKTSRVVLSTASAAQVRQPLRKDTARSAHYAKQLEPLRTHLTKDRP</sequence>
<dbReference type="PROSITE" id="PS50005">
    <property type="entry name" value="TPR"/>
    <property type="match status" value="3"/>
</dbReference>
<name>A0ABQ1GUN2_9GAMM</name>
<dbReference type="Gene3D" id="1.25.40.10">
    <property type="entry name" value="Tetratricopeptide repeat domain"/>
    <property type="match status" value="2"/>
</dbReference>
<dbReference type="RefSeq" id="WP_188798080.1">
    <property type="nucleotide sequence ID" value="NZ_BMJA01000006.1"/>
</dbReference>
<keyword evidence="2" id="KW-0802">TPR repeat</keyword>
<dbReference type="Gene3D" id="3.40.50.300">
    <property type="entry name" value="P-loop containing nucleotide triphosphate hydrolases"/>
    <property type="match status" value="1"/>
</dbReference>
<feature type="repeat" description="TPR" evidence="2">
    <location>
        <begin position="88"/>
        <end position="121"/>
    </location>
</feature>
<evidence type="ECO:0000313" key="3">
    <source>
        <dbReference type="EMBL" id="GGA50719.1"/>
    </source>
</evidence>
<dbReference type="InterPro" id="IPR011990">
    <property type="entry name" value="TPR-like_helical_dom_sf"/>
</dbReference>
<dbReference type="Pfam" id="PF13432">
    <property type="entry name" value="TPR_16"/>
    <property type="match status" value="1"/>
</dbReference>
<accession>A0ABQ1GUN2</accession>
<proteinExistence type="predicted"/>
<evidence type="ECO:0000313" key="4">
    <source>
        <dbReference type="Proteomes" id="UP000620046"/>
    </source>
</evidence>
<dbReference type="InterPro" id="IPR019734">
    <property type="entry name" value="TPR_rpt"/>
</dbReference>
<feature type="repeat" description="TPR" evidence="2">
    <location>
        <begin position="122"/>
        <end position="155"/>
    </location>
</feature>
<dbReference type="SMART" id="SM00028">
    <property type="entry name" value="TPR"/>
    <property type="match status" value="4"/>
</dbReference>
<reference evidence="4" key="1">
    <citation type="journal article" date="2019" name="Int. J. Syst. Evol. Microbiol.">
        <title>The Global Catalogue of Microorganisms (GCM) 10K type strain sequencing project: providing services to taxonomists for standard genome sequencing and annotation.</title>
        <authorList>
            <consortium name="The Broad Institute Genomics Platform"/>
            <consortium name="The Broad Institute Genome Sequencing Center for Infectious Disease"/>
            <person name="Wu L."/>
            <person name="Ma J."/>
        </authorList>
    </citation>
    <scope>NUCLEOTIDE SEQUENCE [LARGE SCALE GENOMIC DNA]</scope>
    <source>
        <strain evidence="4">CGMCC 1.15439</strain>
    </source>
</reference>
<gene>
    <name evidence="3" type="ORF">GCM10010981_45140</name>
</gene>
<dbReference type="Proteomes" id="UP000620046">
    <property type="component" value="Unassembled WGS sequence"/>
</dbReference>
<dbReference type="SUPFAM" id="SSF48452">
    <property type="entry name" value="TPR-like"/>
    <property type="match status" value="1"/>
</dbReference>
<evidence type="ECO:0000256" key="2">
    <source>
        <dbReference type="PROSITE-ProRule" id="PRU00339"/>
    </source>
</evidence>
<keyword evidence="4" id="KW-1185">Reference proteome</keyword>
<dbReference type="EMBL" id="BMJA01000006">
    <property type="protein sequence ID" value="GGA50719.1"/>
    <property type="molecule type" value="Genomic_DNA"/>
</dbReference>
<keyword evidence="1" id="KW-0808">Transferase</keyword>
<dbReference type="PANTHER" id="PTHR12788:SF10">
    <property type="entry name" value="PROTEIN-TYROSINE SULFOTRANSFERASE"/>
    <property type="match status" value="1"/>
</dbReference>
<dbReference type="Pfam" id="PF14559">
    <property type="entry name" value="TPR_19"/>
    <property type="match status" value="1"/>
</dbReference>
<evidence type="ECO:0008006" key="5">
    <source>
        <dbReference type="Google" id="ProtNLM"/>
    </source>
</evidence>
<dbReference type="SUPFAM" id="SSF52540">
    <property type="entry name" value="P-loop containing nucleoside triphosphate hydrolases"/>
    <property type="match status" value="1"/>
</dbReference>
<protein>
    <recommendedName>
        <fullName evidence="5">Sulfotransferase family protein</fullName>
    </recommendedName>
</protein>
<feature type="repeat" description="TPR" evidence="2">
    <location>
        <begin position="54"/>
        <end position="87"/>
    </location>
</feature>
<dbReference type="PANTHER" id="PTHR12788">
    <property type="entry name" value="PROTEIN-TYROSINE SULFOTRANSFERASE 2"/>
    <property type="match status" value="1"/>
</dbReference>
<dbReference type="Pfam" id="PF13469">
    <property type="entry name" value="Sulfotransfer_3"/>
    <property type="match status" value="1"/>
</dbReference>
<dbReference type="InterPro" id="IPR027417">
    <property type="entry name" value="P-loop_NTPase"/>
</dbReference>
<comment type="caution">
    <text evidence="3">The sequence shown here is derived from an EMBL/GenBank/DDBJ whole genome shotgun (WGS) entry which is preliminary data.</text>
</comment>
<organism evidence="3 4">
    <name type="scientific">Dyella nitratireducens</name>
    <dbReference type="NCBI Taxonomy" id="1849580"/>
    <lineage>
        <taxon>Bacteria</taxon>
        <taxon>Pseudomonadati</taxon>
        <taxon>Pseudomonadota</taxon>
        <taxon>Gammaproteobacteria</taxon>
        <taxon>Lysobacterales</taxon>
        <taxon>Rhodanobacteraceae</taxon>
        <taxon>Dyella</taxon>
    </lineage>
</organism>